<evidence type="ECO:0000256" key="3">
    <source>
        <dbReference type="SAM" id="SignalP"/>
    </source>
</evidence>
<evidence type="ECO:0000313" key="5">
    <source>
        <dbReference type="Proteomes" id="UP001307889"/>
    </source>
</evidence>
<keyword evidence="5" id="KW-1185">Reference proteome</keyword>
<feature type="region of interest" description="Disordered" evidence="2">
    <location>
        <begin position="24"/>
        <end position="93"/>
    </location>
</feature>
<feature type="region of interest" description="Disordered" evidence="2">
    <location>
        <begin position="150"/>
        <end position="310"/>
    </location>
</feature>
<dbReference type="PANTHER" id="PTHR10380">
    <property type="entry name" value="CUTICLE PROTEIN"/>
    <property type="match status" value="1"/>
</dbReference>
<keyword evidence="3" id="KW-0732">Signal</keyword>
<evidence type="ECO:0000313" key="4">
    <source>
        <dbReference type="EMBL" id="BES91963.1"/>
    </source>
</evidence>
<organism evidence="4 5">
    <name type="scientific">Nesidiocoris tenuis</name>
    <dbReference type="NCBI Taxonomy" id="355587"/>
    <lineage>
        <taxon>Eukaryota</taxon>
        <taxon>Metazoa</taxon>
        <taxon>Ecdysozoa</taxon>
        <taxon>Arthropoda</taxon>
        <taxon>Hexapoda</taxon>
        <taxon>Insecta</taxon>
        <taxon>Pterygota</taxon>
        <taxon>Neoptera</taxon>
        <taxon>Paraneoptera</taxon>
        <taxon>Hemiptera</taxon>
        <taxon>Heteroptera</taxon>
        <taxon>Panheteroptera</taxon>
        <taxon>Cimicomorpha</taxon>
        <taxon>Miridae</taxon>
        <taxon>Dicyphina</taxon>
        <taxon>Nesidiocoris</taxon>
    </lineage>
</organism>
<accession>A0ABN7AI70</accession>
<gene>
    <name evidence="4" type="ORF">NTJ_04771</name>
</gene>
<feature type="chain" id="PRO_5045194123" evidence="3">
    <location>
        <begin position="18"/>
        <end position="525"/>
    </location>
</feature>
<proteinExistence type="predicted"/>
<dbReference type="Pfam" id="PF00379">
    <property type="entry name" value="Chitin_bind_4"/>
    <property type="match status" value="1"/>
</dbReference>
<feature type="compositionally biased region" description="Polar residues" evidence="2">
    <location>
        <begin position="271"/>
        <end position="302"/>
    </location>
</feature>
<feature type="signal peptide" evidence="3">
    <location>
        <begin position="1"/>
        <end position="17"/>
    </location>
</feature>
<evidence type="ECO:0000256" key="2">
    <source>
        <dbReference type="SAM" id="MobiDB-lite"/>
    </source>
</evidence>
<dbReference type="InterPro" id="IPR050468">
    <property type="entry name" value="Cuticle_Struct_Prot"/>
</dbReference>
<evidence type="ECO:0000256" key="1">
    <source>
        <dbReference type="PROSITE-ProRule" id="PRU00497"/>
    </source>
</evidence>
<name>A0ABN7AI70_9HEMI</name>
<dbReference type="PANTHER" id="PTHR10380:SF2">
    <property type="entry name" value="AGAP003037-PA"/>
    <property type="match status" value="1"/>
</dbReference>
<feature type="compositionally biased region" description="Polar residues" evidence="2">
    <location>
        <begin position="75"/>
        <end position="93"/>
    </location>
</feature>
<keyword evidence="1" id="KW-0193">Cuticle</keyword>
<dbReference type="PRINTS" id="PR00947">
    <property type="entry name" value="CUTICLE"/>
</dbReference>
<dbReference type="Proteomes" id="UP001307889">
    <property type="component" value="Chromosome 3"/>
</dbReference>
<feature type="compositionally biased region" description="Low complexity" evidence="2">
    <location>
        <begin position="190"/>
        <end position="203"/>
    </location>
</feature>
<feature type="region of interest" description="Disordered" evidence="2">
    <location>
        <begin position="322"/>
        <end position="355"/>
    </location>
</feature>
<feature type="compositionally biased region" description="Pro residues" evidence="2">
    <location>
        <begin position="396"/>
        <end position="419"/>
    </location>
</feature>
<dbReference type="EMBL" id="AP028911">
    <property type="protein sequence ID" value="BES91963.1"/>
    <property type="molecule type" value="Genomic_DNA"/>
</dbReference>
<feature type="compositionally biased region" description="Low complexity" evidence="2">
    <location>
        <begin position="420"/>
        <end position="452"/>
    </location>
</feature>
<dbReference type="InterPro" id="IPR000618">
    <property type="entry name" value="Insect_cuticle"/>
</dbReference>
<feature type="compositionally biased region" description="Polar residues" evidence="2">
    <location>
        <begin position="458"/>
        <end position="474"/>
    </location>
</feature>
<protein>
    <submittedName>
        <fullName evidence="4">Insect cuticle protein</fullName>
    </submittedName>
</protein>
<sequence length="525" mass="58471">MKVQLLLLLGLSALASARRVRIRPVQSSAETLDASPQGAEYYSEQEEPSDDDQIRGRGGILVARQDSYGRANGQPRLQQQPKIRPTTNKEPPVQTIRNYNKLNDDGSFTFGYEAADGSFKEETRGTDCVVRGKYGYVDPDGNKREFTYVSGNPCDPNAVQDEEEEELGPIGSDENIPQNIPARRPQAKARPVTTTSRPRPTQTVFQQTYNSGDDGSSSGEEENIPPTYQTRAPVVVTQRPSLRLPSFAQAQASQHEAPRPTPRPKPLIASQPAQSVTITPRPSQPPATTYRPQLVQVSSTPRPQSPKRPLLDLDEELKNFQLEHNVIGAPKTRPRDDDRPASNGNSSPIYSSELVFDPSSGQYNTVLYQQLPQSQGDFNLRGRLQPFVPPSAYYQPRPPQPFAARPPPAHQPAPSPVFAPQPQRQAPPQQAYFQQQQSSLLQQSQQLYASQQRKQHEQSQLSRFPQSLLAQSPQRFEPSPPQERRPDNFISLPSQPFYYVSPSGDRRSLSNGQIDAFLRGHSIAI</sequence>
<reference evidence="4 5" key="1">
    <citation type="submission" date="2023-09" db="EMBL/GenBank/DDBJ databases">
        <title>Nesidiocoris tenuis whole genome shotgun sequence.</title>
        <authorList>
            <person name="Shibata T."/>
            <person name="Shimoda M."/>
            <person name="Kobayashi T."/>
            <person name="Uehara T."/>
        </authorList>
    </citation>
    <scope>NUCLEOTIDE SEQUENCE [LARGE SCALE GENOMIC DNA]</scope>
    <source>
        <strain evidence="4 5">Japan</strain>
    </source>
</reference>
<feature type="region of interest" description="Disordered" evidence="2">
    <location>
        <begin position="389"/>
        <end position="493"/>
    </location>
</feature>
<dbReference type="PROSITE" id="PS51155">
    <property type="entry name" value="CHIT_BIND_RR_2"/>
    <property type="match status" value="1"/>
</dbReference>